<sequence>MVSTSGSTLFPLPLYRGYSRSGLFSNVIASNVSNSWVRGQRKIICACMTPSRNVSDGLSPYKLTDSLDAKIPNSVEEPESDSDVLIECKNVYKSFGEKHILRGVSFKIRHGEAVGIIGPSGTGKSTVLKIIAGLLAPDKGEVYVRGKKREGLISDEEISISGLRIGLVFQSAALFDSLTVRENVGFLLYENSKMSDEQISELVTETLAAVGLKGVEDRLPSELSGGMKKRVALARSIIFDTTKDTVEPEVLLYDEPTAGLDPIASTVVEDLIRSVHIKGEDALGKSGKVASHVVVTHQHSTIRRAVDRLIFLYEGKIVWEGLTDEFTTSTNPIVRQFASGSLDGPIKY</sequence>
<dbReference type="PANTHER" id="PTHR43023">
    <property type="entry name" value="PROTEIN TRIGALACTOSYLDIACYLGLYCEROL 3, CHLOROPLASTIC"/>
    <property type="match status" value="1"/>
</dbReference>
<protein>
    <submittedName>
        <fullName evidence="5">Adenosinetriphosphatase</fullName>
        <ecNumber evidence="5">3.6.1.3</ecNumber>
    </submittedName>
</protein>
<evidence type="ECO:0000256" key="2">
    <source>
        <dbReference type="ARBA" id="ARBA00022741"/>
    </source>
</evidence>
<keyword evidence="1" id="KW-0813">Transport</keyword>
<keyword evidence="3" id="KW-0067">ATP-binding</keyword>
<reference evidence="5" key="2">
    <citation type="submission" date="2020-07" db="EMBL/GenBank/DDBJ databases">
        <authorList>
            <person name="Vera ALvarez R."/>
            <person name="Arias-Moreno D.M."/>
            <person name="Jimenez-Jacinto V."/>
            <person name="Jimenez-Bremont J.F."/>
            <person name="Swaminathan K."/>
            <person name="Moose S.P."/>
            <person name="Guerrero-Gonzalez M.L."/>
            <person name="Marino-Ramirez L."/>
            <person name="Landsman D."/>
            <person name="Rodriguez-Kessler M."/>
            <person name="Delgado-Sanchez P."/>
        </authorList>
    </citation>
    <scope>NUCLEOTIDE SEQUENCE</scope>
    <source>
        <tissue evidence="5">Cladode</tissue>
    </source>
</reference>
<dbReference type="Gene3D" id="3.40.50.300">
    <property type="entry name" value="P-loop containing nucleotide triphosphate hydrolases"/>
    <property type="match status" value="1"/>
</dbReference>
<dbReference type="GO" id="GO:0016887">
    <property type="term" value="F:ATP hydrolysis activity"/>
    <property type="evidence" value="ECO:0007669"/>
    <property type="project" value="InterPro"/>
</dbReference>
<evidence type="ECO:0000313" key="5">
    <source>
        <dbReference type="EMBL" id="MBA4669943.1"/>
    </source>
</evidence>
<dbReference type="SMART" id="SM00382">
    <property type="entry name" value="AAA"/>
    <property type="match status" value="1"/>
</dbReference>
<evidence type="ECO:0000256" key="1">
    <source>
        <dbReference type="ARBA" id="ARBA00022448"/>
    </source>
</evidence>
<dbReference type="PROSITE" id="PS50893">
    <property type="entry name" value="ABC_TRANSPORTER_2"/>
    <property type="match status" value="1"/>
</dbReference>
<dbReference type="PROSITE" id="PS00211">
    <property type="entry name" value="ABC_TRANSPORTER_1"/>
    <property type="match status" value="1"/>
</dbReference>
<dbReference type="Pfam" id="PF00005">
    <property type="entry name" value="ABC_tran"/>
    <property type="match status" value="1"/>
</dbReference>
<dbReference type="GO" id="GO:0005524">
    <property type="term" value="F:ATP binding"/>
    <property type="evidence" value="ECO:0007669"/>
    <property type="project" value="UniProtKB-KW"/>
</dbReference>
<dbReference type="EC" id="3.6.1.3" evidence="5"/>
<dbReference type="InterPro" id="IPR003593">
    <property type="entry name" value="AAA+_ATPase"/>
</dbReference>
<organism evidence="5">
    <name type="scientific">Opuntia streptacantha</name>
    <name type="common">Prickly pear cactus</name>
    <name type="synonym">Opuntia cardona</name>
    <dbReference type="NCBI Taxonomy" id="393608"/>
    <lineage>
        <taxon>Eukaryota</taxon>
        <taxon>Viridiplantae</taxon>
        <taxon>Streptophyta</taxon>
        <taxon>Embryophyta</taxon>
        <taxon>Tracheophyta</taxon>
        <taxon>Spermatophyta</taxon>
        <taxon>Magnoliopsida</taxon>
        <taxon>eudicotyledons</taxon>
        <taxon>Gunneridae</taxon>
        <taxon>Pentapetalae</taxon>
        <taxon>Caryophyllales</taxon>
        <taxon>Cactineae</taxon>
        <taxon>Cactaceae</taxon>
        <taxon>Opuntioideae</taxon>
        <taxon>Opuntia</taxon>
    </lineage>
</organism>
<dbReference type="InterPro" id="IPR017871">
    <property type="entry name" value="ABC_transporter-like_CS"/>
</dbReference>
<dbReference type="CDD" id="cd03261">
    <property type="entry name" value="ABC_Org_Solvent_Resistant"/>
    <property type="match status" value="1"/>
</dbReference>
<reference evidence="5" key="1">
    <citation type="journal article" date="2013" name="J. Plant Res.">
        <title>Effect of fungi and light on seed germination of three Opuntia species from semiarid lands of central Mexico.</title>
        <authorList>
            <person name="Delgado-Sanchez P."/>
            <person name="Jimenez-Bremont J.F."/>
            <person name="Guerrero-Gonzalez Mde L."/>
            <person name="Flores J."/>
        </authorList>
    </citation>
    <scope>NUCLEOTIDE SEQUENCE</scope>
    <source>
        <tissue evidence="5">Cladode</tissue>
    </source>
</reference>
<feature type="domain" description="ABC transporter" evidence="4">
    <location>
        <begin position="86"/>
        <end position="339"/>
    </location>
</feature>
<keyword evidence="2" id="KW-0547">Nucleotide-binding</keyword>
<accession>A0A7C9EMQ0</accession>
<dbReference type="InterPro" id="IPR003439">
    <property type="entry name" value="ABC_transporter-like_ATP-bd"/>
</dbReference>
<dbReference type="AlphaFoldDB" id="A0A7C9EMQ0"/>
<name>A0A7C9EMQ0_OPUST</name>
<evidence type="ECO:0000256" key="3">
    <source>
        <dbReference type="ARBA" id="ARBA00022840"/>
    </source>
</evidence>
<dbReference type="PANTHER" id="PTHR43023:SF3">
    <property type="entry name" value="PROTEIN TRIGALACTOSYLDIACYLGLYCEROL 3, CHLOROPLASTIC"/>
    <property type="match status" value="1"/>
</dbReference>
<keyword evidence="5" id="KW-0378">Hydrolase</keyword>
<dbReference type="EMBL" id="GISG01245627">
    <property type="protein sequence ID" value="MBA4669943.1"/>
    <property type="molecule type" value="Transcribed_RNA"/>
</dbReference>
<proteinExistence type="predicted"/>
<evidence type="ECO:0000259" key="4">
    <source>
        <dbReference type="PROSITE" id="PS50893"/>
    </source>
</evidence>
<dbReference type="SUPFAM" id="SSF52540">
    <property type="entry name" value="P-loop containing nucleoside triphosphate hydrolases"/>
    <property type="match status" value="1"/>
</dbReference>
<dbReference type="InterPro" id="IPR027417">
    <property type="entry name" value="P-loop_NTPase"/>
</dbReference>